<gene>
    <name evidence="3" type="ORF">J2S73_002256</name>
</gene>
<accession>A0AAE3VPB3</accession>
<dbReference type="GO" id="GO:0016787">
    <property type="term" value="F:hydrolase activity"/>
    <property type="evidence" value="ECO:0007669"/>
    <property type="project" value="UniProtKB-KW"/>
</dbReference>
<evidence type="ECO:0000313" key="3">
    <source>
        <dbReference type="EMBL" id="MDQ0315799.1"/>
    </source>
</evidence>
<protein>
    <submittedName>
        <fullName evidence="3">Pimeloyl-ACP methyl ester carboxylesterase</fullName>
    </submittedName>
</protein>
<comment type="caution">
    <text evidence="3">The sequence shown here is derived from an EMBL/GenBank/DDBJ whole genome shotgun (WGS) entry which is preliminary data.</text>
</comment>
<dbReference type="RefSeq" id="WP_306885628.1">
    <property type="nucleotide sequence ID" value="NZ_JAUSUL010000002.1"/>
</dbReference>
<evidence type="ECO:0000313" key="4">
    <source>
        <dbReference type="Proteomes" id="UP001229244"/>
    </source>
</evidence>
<sequence length="255" mass="27555">MACLHVVTHGDRSAPAIVFVHALGTDHRFWDEAVAELSRDFFCVTPDLQGAGEAPLPREPVDAEGHAADLAAMIHDLGLARVTLAGCAIGGMVAAILAAREPALCAGLVMTNPGLSNLPHVKEMLRARTEEVRRHGMAVLMPKAPETSFHDMPRDARYARFAERYAAQSAEGYALSVLGFLDIDIRPILPQLTCPVILMPGGKDVLMPPDGAREIGALVPQAEIVPVPEAAHFVPYQAPERFVSEMRRFMRKAAV</sequence>
<dbReference type="GO" id="GO:0016020">
    <property type="term" value="C:membrane"/>
    <property type="evidence" value="ECO:0007669"/>
    <property type="project" value="TreeGrafter"/>
</dbReference>
<dbReference type="Proteomes" id="UP001229244">
    <property type="component" value="Unassembled WGS sequence"/>
</dbReference>
<dbReference type="PANTHER" id="PTHR43798:SF31">
    <property type="entry name" value="AB HYDROLASE SUPERFAMILY PROTEIN YCLE"/>
    <property type="match status" value="1"/>
</dbReference>
<dbReference type="PANTHER" id="PTHR43798">
    <property type="entry name" value="MONOACYLGLYCEROL LIPASE"/>
    <property type="match status" value="1"/>
</dbReference>
<keyword evidence="1" id="KW-0378">Hydrolase</keyword>
<dbReference type="EMBL" id="JAUSUL010000002">
    <property type="protein sequence ID" value="MDQ0315799.1"/>
    <property type="molecule type" value="Genomic_DNA"/>
</dbReference>
<name>A0AAE3VPB3_9HYPH</name>
<organism evidence="3 4">
    <name type="scientific">Amorphus orientalis</name>
    <dbReference type="NCBI Taxonomy" id="649198"/>
    <lineage>
        <taxon>Bacteria</taxon>
        <taxon>Pseudomonadati</taxon>
        <taxon>Pseudomonadota</taxon>
        <taxon>Alphaproteobacteria</taxon>
        <taxon>Hyphomicrobiales</taxon>
        <taxon>Amorphaceae</taxon>
        <taxon>Amorphus</taxon>
    </lineage>
</organism>
<proteinExistence type="predicted"/>
<dbReference type="InterPro" id="IPR000073">
    <property type="entry name" value="AB_hydrolase_1"/>
</dbReference>
<evidence type="ECO:0000259" key="2">
    <source>
        <dbReference type="Pfam" id="PF00561"/>
    </source>
</evidence>
<dbReference type="Pfam" id="PF00561">
    <property type="entry name" value="Abhydrolase_1"/>
    <property type="match status" value="1"/>
</dbReference>
<dbReference type="Gene3D" id="3.40.50.1820">
    <property type="entry name" value="alpha/beta hydrolase"/>
    <property type="match status" value="1"/>
</dbReference>
<dbReference type="AlphaFoldDB" id="A0AAE3VPB3"/>
<evidence type="ECO:0000256" key="1">
    <source>
        <dbReference type="ARBA" id="ARBA00022801"/>
    </source>
</evidence>
<keyword evidence="4" id="KW-1185">Reference proteome</keyword>
<feature type="domain" description="AB hydrolase-1" evidence="2">
    <location>
        <begin position="15"/>
        <end position="238"/>
    </location>
</feature>
<dbReference type="SUPFAM" id="SSF53474">
    <property type="entry name" value="alpha/beta-Hydrolases"/>
    <property type="match status" value="1"/>
</dbReference>
<dbReference type="InterPro" id="IPR029058">
    <property type="entry name" value="AB_hydrolase_fold"/>
</dbReference>
<reference evidence="3" key="1">
    <citation type="submission" date="2023-07" db="EMBL/GenBank/DDBJ databases">
        <title>Genomic Encyclopedia of Type Strains, Phase IV (KMG-IV): sequencing the most valuable type-strain genomes for metagenomic binning, comparative biology and taxonomic classification.</title>
        <authorList>
            <person name="Goeker M."/>
        </authorList>
    </citation>
    <scope>NUCLEOTIDE SEQUENCE</scope>
    <source>
        <strain evidence="3">DSM 21202</strain>
    </source>
</reference>
<dbReference type="InterPro" id="IPR050266">
    <property type="entry name" value="AB_hydrolase_sf"/>
</dbReference>